<keyword evidence="2" id="KW-1185">Reference proteome</keyword>
<proteinExistence type="predicted"/>
<sequence length="65" mass="7442">MVPYPPSQLGHKLEIWTPDALKQICPNRALLIGMTHDFDQHKDNEVLMEWSESINPKPCCRLIAA</sequence>
<dbReference type="OrthoDB" id="1744057at2759"/>
<dbReference type="AlphaFoldDB" id="A0A9D3W6I3"/>
<name>A0A9D3W6I3_9ROSI</name>
<comment type="caution">
    <text evidence="1">The sequence shown here is derived from an EMBL/GenBank/DDBJ whole genome shotgun (WGS) entry which is preliminary data.</text>
</comment>
<gene>
    <name evidence="1" type="ORF">J1N35_007457</name>
</gene>
<dbReference type="EMBL" id="JAIQCV010000003">
    <property type="protein sequence ID" value="KAH1114079.1"/>
    <property type="molecule type" value="Genomic_DNA"/>
</dbReference>
<dbReference type="Proteomes" id="UP000828251">
    <property type="component" value="Unassembled WGS sequence"/>
</dbReference>
<protein>
    <submittedName>
        <fullName evidence="1">Uncharacterized protein</fullName>
    </submittedName>
</protein>
<reference evidence="1 2" key="1">
    <citation type="journal article" date="2021" name="Plant Biotechnol. J.">
        <title>Multi-omics assisted identification of the key and species-specific regulatory components of drought-tolerant mechanisms in Gossypium stocksii.</title>
        <authorList>
            <person name="Yu D."/>
            <person name="Ke L."/>
            <person name="Zhang D."/>
            <person name="Wu Y."/>
            <person name="Sun Y."/>
            <person name="Mei J."/>
            <person name="Sun J."/>
            <person name="Sun Y."/>
        </authorList>
    </citation>
    <scope>NUCLEOTIDE SEQUENCE [LARGE SCALE GENOMIC DNA]</scope>
    <source>
        <strain evidence="2">cv. E1</strain>
        <tissue evidence="1">Leaf</tissue>
    </source>
</reference>
<accession>A0A9D3W6I3</accession>
<evidence type="ECO:0000313" key="2">
    <source>
        <dbReference type="Proteomes" id="UP000828251"/>
    </source>
</evidence>
<organism evidence="1 2">
    <name type="scientific">Gossypium stocksii</name>
    <dbReference type="NCBI Taxonomy" id="47602"/>
    <lineage>
        <taxon>Eukaryota</taxon>
        <taxon>Viridiplantae</taxon>
        <taxon>Streptophyta</taxon>
        <taxon>Embryophyta</taxon>
        <taxon>Tracheophyta</taxon>
        <taxon>Spermatophyta</taxon>
        <taxon>Magnoliopsida</taxon>
        <taxon>eudicotyledons</taxon>
        <taxon>Gunneridae</taxon>
        <taxon>Pentapetalae</taxon>
        <taxon>rosids</taxon>
        <taxon>malvids</taxon>
        <taxon>Malvales</taxon>
        <taxon>Malvaceae</taxon>
        <taxon>Malvoideae</taxon>
        <taxon>Gossypium</taxon>
    </lineage>
</organism>
<evidence type="ECO:0000313" key="1">
    <source>
        <dbReference type="EMBL" id="KAH1114079.1"/>
    </source>
</evidence>